<dbReference type="RefSeq" id="WP_169670755.1">
    <property type="nucleotide sequence ID" value="NZ_JABBHF010000002.1"/>
</dbReference>
<feature type="chain" id="PRO_5046128897" description="Fibronectin type-III domain-containing protein" evidence="1">
    <location>
        <begin position="22"/>
        <end position="228"/>
    </location>
</feature>
<gene>
    <name evidence="3" type="ORF">HHX25_04925</name>
</gene>
<proteinExistence type="predicted"/>
<organism evidence="3 4">
    <name type="scientific">Flavivirga algicola</name>
    <dbReference type="NCBI Taxonomy" id="2729136"/>
    <lineage>
        <taxon>Bacteria</taxon>
        <taxon>Pseudomonadati</taxon>
        <taxon>Bacteroidota</taxon>
        <taxon>Flavobacteriia</taxon>
        <taxon>Flavobacteriales</taxon>
        <taxon>Flavobacteriaceae</taxon>
        <taxon>Flavivirga</taxon>
    </lineage>
</organism>
<reference evidence="3 4" key="1">
    <citation type="submission" date="2020-04" db="EMBL/GenBank/DDBJ databases">
        <title>A Flavivirga sp. nov.</title>
        <authorList>
            <person name="Sun X."/>
        </authorList>
    </citation>
    <scope>NUCLEOTIDE SEQUENCE [LARGE SCALE GENOMIC DNA]</scope>
    <source>
        <strain evidence="3 4">Y03</strain>
    </source>
</reference>
<dbReference type="EMBL" id="JABBHF010000002">
    <property type="protein sequence ID" value="NMH86836.1"/>
    <property type="molecule type" value="Genomic_DNA"/>
</dbReference>
<evidence type="ECO:0000313" key="4">
    <source>
        <dbReference type="Proteomes" id="UP000746690"/>
    </source>
</evidence>
<accession>A0ABX1RTF8</accession>
<protein>
    <recommendedName>
        <fullName evidence="2">Fibronectin type-III domain-containing protein</fullName>
    </recommendedName>
</protein>
<sequence>MIKTIALVFFMTFLFSCSGGSDSPAPEENKAPEKVETLTYPTNNLLCIDNTLDFQWGASSDPNGDAITYTLEIATKSDFSDVESHTSTTTTKTVTLEKGKAYHWRVQAKDSKDLSSEYSSVYQFYTEGIGVVNHLPFSPELIAPENDSNTSDASIDLKWDASDVDDDALTYDVYFDTVNPPVSMMGDNQSEKEINVSLTVTTTYYWKVVVNDGNGGEAIGPVWSFETN</sequence>
<evidence type="ECO:0000313" key="3">
    <source>
        <dbReference type="EMBL" id="NMH86836.1"/>
    </source>
</evidence>
<dbReference type="SUPFAM" id="SSF49265">
    <property type="entry name" value="Fibronectin type III"/>
    <property type="match status" value="1"/>
</dbReference>
<comment type="caution">
    <text evidence="3">The sequence shown here is derived from an EMBL/GenBank/DDBJ whole genome shotgun (WGS) entry which is preliminary data.</text>
</comment>
<dbReference type="InterPro" id="IPR013783">
    <property type="entry name" value="Ig-like_fold"/>
</dbReference>
<dbReference type="Proteomes" id="UP000746690">
    <property type="component" value="Unassembled WGS sequence"/>
</dbReference>
<keyword evidence="4" id="KW-1185">Reference proteome</keyword>
<dbReference type="InterPro" id="IPR003961">
    <property type="entry name" value="FN3_dom"/>
</dbReference>
<evidence type="ECO:0000256" key="1">
    <source>
        <dbReference type="SAM" id="SignalP"/>
    </source>
</evidence>
<feature type="signal peptide" evidence="1">
    <location>
        <begin position="1"/>
        <end position="21"/>
    </location>
</feature>
<dbReference type="Gene3D" id="2.60.40.10">
    <property type="entry name" value="Immunoglobulins"/>
    <property type="match status" value="2"/>
</dbReference>
<dbReference type="PROSITE" id="PS50853">
    <property type="entry name" value="FN3"/>
    <property type="match status" value="1"/>
</dbReference>
<evidence type="ECO:0000259" key="2">
    <source>
        <dbReference type="PROSITE" id="PS50853"/>
    </source>
</evidence>
<feature type="domain" description="Fibronectin type-III" evidence="2">
    <location>
        <begin position="31"/>
        <end position="129"/>
    </location>
</feature>
<dbReference type="InterPro" id="IPR036116">
    <property type="entry name" value="FN3_sf"/>
</dbReference>
<keyword evidence="1" id="KW-0732">Signal</keyword>
<name>A0ABX1RTF8_9FLAO</name>
<dbReference type="PROSITE" id="PS51257">
    <property type="entry name" value="PROKAR_LIPOPROTEIN"/>
    <property type="match status" value="1"/>
</dbReference>